<proteinExistence type="inferred from homology"/>
<accession>A0ABU0SCM6</accession>
<dbReference type="PANTHER" id="PTHR37828">
    <property type="entry name" value="GSR2449 PROTEIN"/>
    <property type="match status" value="1"/>
</dbReference>
<dbReference type="SUPFAM" id="SSF54909">
    <property type="entry name" value="Dimeric alpha+beta barrel"/>
    <property type="match status" value="1"/>
</dbReference>
<evidence type="ECO:0000259" key="2">
    <source>
        <dbReference type="Pfam" id="PF03795"/>
    </source>
</evidence>
<name>A0ABU0SCM6_9HYPH</name>
<protein>
    <submittedName>
        <fullName evidence="3">Uncharacterized protein YciI</fullName>
    </submittedName>
</protein>
<sequence>MFIVSLTYIAPLADLDAAMADHVAFLEKHYATGMFLASGRKIPRTGGIILAKAESEAVLRKVLEEDPFYTRKLANIDVQEFAPSKVQPGLEGLL</sequence>
<organism evidence="3 4">
    <name type="scientific">Phyllobacterium ifriqiyense</name>
    <dbReference type="NCBI Taxonomy" id="314238"/>
    <lineage>
        <taxon>Bacteria</taxon>
        <taxon>Pseudomonadati</taxon>
        <taxon>Pseudomonadota</taxon>
        <taxon>Alphaproteobacteria</taxon>
        <taxon>Hyphomicrobiales</taxon>
        <taxon>Phyllobacteriaceae</taxon>
        <taxon>Phyllobacterium</taxon>
    </lineage>
</organism>
<comment type="similarity">
    <text evidence="1">Belongs to the YciI family.</text>
</comment>
<keyword evidence="4" id="KW-1185">Reference proteome</keyword>
<evidence type="ECO:0000313" key="3">
    <source>
        <dbReference type="EMBL" id="MDQ0998524.1"/>
    </source>
</evidence>
<dbReference type="Proteomes" id="UP001237780">
    <property type="component" value="Unassembled WGS sequence"/>
</dbReference>
<dbReference type="Gene3D" id="3.30.70.1060">
    <property type="entry name" value="Dimeric alpha+beta barrel"/>
    <property type="match status" value="1"/>
</dbReference>
<reference evidence="3 4" key="1">
    <citation type="submission" date="2023-07" db="EMBL/GenBank/DDBJ databases">
        <title>Comparative genomics of wheat-associated soil bacteria to identify genetic determinants of phenazine resistance.</title>
        <authorList>
            <person name="Mouncey N."/>
        </authorList>
    </citation>
    <scope>NUCLEOTIDE SEQUENCE [LARGE SCALE GENOMIC DNA]</scope>
    <source>
        <strain evidence="3 4">W4I11</strain>
    </source>
</reference>
<evidence type="ECO:0000313" key="4">
    <source>
        <dbReference type="Proteomes" id="UP001237780"/>
    </source>
</evidence>
<comment type="caution">
    <text evidence="3">The sequence shown here is derived from an EMBL/GenBank/DDBJ whole genome shotgun (WGS) entry which is preliminary data.</text>
</comment>
<dbReference type="RefSeq" id="WP_115051951.1">
    <property type="nucleotide sequence ID" value="NZ_JAUSZT010000003.1"/>
</dbReference>
<dbReference type="Pfam" id="PF03795">
    <property type="entry name" value="YCII"/>
    <property type="match status" value="1"/>
</dbReference>
<dbReference type="EMBL" id="JAUSZT010000003">
    <property type="protein sequence ID" value="MDQ0998524.1"/>
    <property type="molecule type" value="Genomic_DNA"/>
</dbReference>
<dbReference type="PANTHER" id="PTHR37828:SF1">
    <property type="entry name" value="YCII-RELATED DOMAIN-CONTAINING PROTEIN"/>
    <property type="match status" value="1"/>
</dbReference>
<evidence type="ECO:0000256" key="1">
    <source>
        <dbReference type="ARBA" id="ARBA00007689"/>
    </source>
</evidence>
<dbReference type="InterPro" id="IPR005545">
    <property type="entry name" value="YCII"/>
</dbReference>
<gene>
    <name evidence="3" type="ORF">QFZ34_003706</name>
</gene>
<dbReference type="InterPro" id="IPR011008">
    <property type="entry name" value="Dimeric_a/b-barrel"/>
</dbReference>
<feature type="domain" description="YCII-related" evidence="2">
    <location>
        <begin position="1"/>
        <end position="81"/>
    </location>
</feature>